<name>I2C1S4_BACAY</name>
<dbReference type="AlphaFoldDB" id="I2C1S4"/>
<dbReference type="EMBL" id="CP003332">
    <property type="protein sequence ID" value="AFJ60598.1"/>
    <property type="molecule type" value="Genomic_DNA"/>
</dbReference>
<sequence>MVRQKIAITFATYLNPAGAVVFSIIKKRPLSPLLQRN</sequence>
<dbReference type="HOGENOM" id="CLU_3339506_0_0_9"/>
<protein>
    <submittedName>
        <fullName evidence="1">Uncharacterized protein</fullName>
    </submittedName>
</protein>
<dbReference type="Proteomes" id="UP000002878">
    <property type="component" value="Chromosome"/>
</dbReference>
<accession>I2C1S4</accession>
<gene>
    <name evidence="1" type="ORF">MUS_0525</name>
</gene>
<evidence type="ECO:0000313" key="1">
    <source>
        <dbReference type="EMBL" id="AFJ60598.1"/>
    </source>
</evidence>
<reference evidence="1 2" key="1">
    <citation type="journal article" date="2012" name="J. Biotechnol.">
        <title>Genome sequence of the plant growth promoting strain Bacillus amyloliquefaciens subsp. plantarum B9601-Y2 and expression of mersacidin and other secondary metabolites.</title>
        <authorList>
            <person name="He P."/>
            <person name="Hao K."/>
            <person name="Blom J."/>
            <person name="Ruckert C."/>
            <person name="Vater J."/>
            <person name="Mao Z."/>
            <person name="Wu Y."/>
            <person name="Hou M."/>
            <person name="He P."/>
            <person name="He Y."/>
            <person name="Borriss R."/>
        </authorList>
    </citation>
    <scope>NUCLEOTIDE SEQUENCE [LARGE SCALE GENOMIC DNA]</scope>
    <source>
        <strain evidence="1">Y2</strain>
    </source>
</reference>
<dbReference type="KEGG" id="bqy:MUS_0525"/>
<evidence type="ECO:0000313" key="2">
    <source>
        <dbReference type="Proteomes" id="UP000002878"/>
    </source>
</evidence>
<dbReference type="PATRIC" id="fig|1126211.3.peg.511"/>
<proteinExistence type="predicted"/>
<organism evidence="1 2">
    <name type="scientific">Bacillus amyloliquefaciens (strain Y2)</name>
    <name type="common">Bacillus amyloliquefaciens subsp. plantarum (strain B9601-Y2)</name>
    <dbReference type="NCBI Taxonomy" id="1155777"/>
    <lineage>
        <taxon>Bacteria</taxon>
        <taxon>Bacillati</taxon>
        <taxon>Bacillota</taxon>
        <taxon>Bacilli</taxon>
        <taxon>Bacillales</taxon>
        <taxon>Bacillaceae</taxon>
        <taxon>Bacillus</taxon>
        <taxon>Bacillus amyloliquefaciens group</taxon>
    </lineage>
</organism>